<dbReference type="Pfam" id="PF14655">
    <property type="entry name" value="RAB3GAP2_N"/>
    <property type="match status" value="1"/>
</dbReference>
<comment type="similarity">
    <text evidence="2">Belongs to the Rab3-GAP regulatory subunit family.</text>
</comment>
<evidence type="ECO:0000313" key="8">
    <source>
        <dbReference type="EMBL" id="CAD5207025.1"/>
    </source>
</evidence>
<dbReference type="PANTHER" id="PTHR12472">
    <property type="entry name" value="RAB3-GAP REGULATORY DOMAIN"/>
    <property type="match status" value="1"/>
</dbReference>
<dbReference type="OrthoDB" id="2019917at2759"/>
<feature type="region of interest" description="Disordered" evidence="5">
    <location>
        <begin position="890"/>
        <end position="916"/>
    </location>
</feature>
<keyword evidence="3" id="KW-0343">GTPase activation</keyword>
<dbReference type="InterPro" id="IPR032839">
    <property type="entry name" value="RAB3GAP_N"/>
</dbReference>
<feature type="compositionally biased region" description="Acidic residues" evidence="5">
    <location>
        <begin position="895"/>
        <end position="916"/>
    </location>
</feature>
<keyword evidence="9" id="KW-1185">Reference proteome</keyword>
<feature type="region of interest" description="Disordered" evidence="5">
    <location>
        <begin position="27"/>
        <end position="68"/>
    </location>
</feature>
<dbReference type="InterPro" id="IPR029257">
    <property type="entry name" value="RAB3GAP2_C"/>
</dbReference>
<dbReference type="GO" id="GO:0005737">
    <property type="term" value="C:cytoplasm"/>
    <property type="evidence" value="ECO:0007669"/>
    <property type="project" value="UniProtKB-SubCell"/>
</dbReference>
<sequence length="1323" mass="151991">MSCSLKEIFRFTQEQINQVDRFLNEDLGATTSTSSSQKENSDDDEIDDNNDKWPAWEPESSELSESDAKSSSVDTKWLRNCIISSSANMELIVFAAVQRFVAFERNGKDEKIRPLAWVNVNMQIQKHAYITSVEVISLASTRKTEASNVDWHCIAVSTSSGYVHFFTDRGVEILCEKFSSYKIQRLRFGPTIYDGGQGLAALAMGRIYIVEGMALFHGLRNARNEVARGIKSFEEICNTISLASHAVKLDYLKQPTDFQLLNITRPESFDQYFKASLDDYSERNKLQTGAKNMMNYFCATRSSYAAFLSHNKESNNSGILQEAYNTIASQIQMPSFGIRSFLGIGVSRKDGPQKESVADAKVSDAFLDVRLVDPGRKCETTVIAPRSWNLMAISDGTARVLLMDTRNRTVVRIWKGYRNAGCGFIEAALSDVGPNKRKRTKTLFLVIFAPKRGILEVWSMQNGPRVAAFNVDPKGRLLSVASAKDSVLLGPSEKQFYGAYNDNTVVFVNSNGMVQRILIPFHLSAMDSTVSQVHDENMLRDFKHNEIEEDGAFSIDKALGTVESLKSSQSRMKFVDRLVSSAESWRISTMQLREFLVRLKEADKGLKSYIDALIRLVDVYNIANKEVDEDREKRATYETLVQNLGTTVDEYNDFFINVLLDTQKDVEQYEACSFKEFREMLRVNNAAENKWILNPEADEIYLARVLMQKLLFSHRDDVVGKLEVIADKININIETLAKLFMKAWLADWNKNPWVLLDSAISVVSYLKESSDIRVKQFAQSFIIKSQNPEAALCLMFVIRYVDGLVRITTDDNEEFENMDETTDSWYLTVKNLIANTLISRLDLELKPSLDKFTVKGYGYYREQIGQWAASNNVPVDLLLKTLQIDKKVKAHRDSESDEENKAEEEENIDENKEEEMDGIEDIDEEAKILKALQQVFQRSFSRDLCLCDCVWESASSWFKEENQRQISTLTQAMTYLSAITSSARLQHGLSVILWETFFRLPFQKLYTIIMESNGKPLKERLLKRDVFVTESELPEFVKCVKTLLNVLQKSVVDLEYAPHLHLEYEEFLEEYLESFKVKKNRKHTLAELVSGQTPVNYHLVLHHLHLVIVIDLQLSLNLSLNLYNVFDGIMHRAFFESFHSHPLIPMADTDERFKEKRQKFLEDIVVAIGVDTSEDYYEKWELVNQLCREWALDLDLLRIKEVKMFYEFGFDREAEKLRVSVAKQKQLSFELIPIALGRFKSLIDSDEELRQKAQRRLRPGSWEYIRVLSDEFIPTFSITVDKAYTMMRTVSNLLNHNISTKQNQHVMEKKMISDICDFLQSLK</sequence>
<feature type="domain" description="Rab3-GAP regulatory subunit N-terminal" evidence="6">
    <location>
        <begin position="77"/>
        <end position="478"/>
    </location>
</feature>
<evidence type="ECO:0000256" key="1">
    <source>
        <dbReference type="ARBA" id="ARBA00004496"/>
    </source>
</evidence>
<keyword evidence="4" id="KW-0963">Cytoplasm</keyword>
<dbReference type="Proteomes" id="UP000614601">
    <property type="component" value="Unassembled WGS sequence"/>
</dbReference>
<comment type="caution">
    <text evidence="8">The sequence shown here is derived from an EMBL/GenBank/DDBJ whole genome shotgun (WGS) entry which is preliminary data.</text>
</comment>
<dbReference type="Proteomes" id="UP000783686">
    <property type="component" value="Unassembled WGS sequence"/>
</dbReference>
<feature type="domain" description="Rab3GAP regulatory subunit C-terminal" evidence="7">
    <location>
        <begin position="779"/>
        <end position="1294"/>
    </location>
</feature>
<dbReference type="Pfam" id="PF14656">
    <property type="entry name" value="RAB3GAP2_C"/>
    <property type="match status" value="1"/>
</dbReference>
<feature type="compositionally biased region" description="Polar residues" evidence="5">
    <location>
        <begin position="29"/>
        <end position="38"/>
    </location>
</feature>
<comment type="subcellular location">
    <subcellularLocation>
        <location evidence="1">Cytoplasm</location>
    </subcellularLocation>
</comment>
<proteinExistence type="inferred from homology"/>
<dbReference type="EMBL" id="CAJFDH010000001">
    <property type="protein sequence ID" value="CAD5207025.1"/>
    <property type="molecule type" value="Genomic_DNA"/>
</dbReference>
<evidence type="ECO:0000256" key="5">
    <source>
        <dbReference type="SAM" id="MobiDB-lite"/>
    </source>
</evidence>
<dbReference type="PANTHER" id="PTHR12472:SF0">
    <property type="entry name" value="RAB3 GTPASE-ACTIVATING PROTEIN NON-CATALYTIC SUBUNIT"/>
    <property type="match status" value="1"/>
</dbReference>
<evidence type="ECO:0000259" key="6">
    <source>
        <dbReference type="Pfam" id="PF14655"/>
    </source>
</evidence>
<evidence type="ECO:0000256" key="4">
    <source>
        <dbReference type="ARBA" id="ARBA00022490"/>
    </source>
</evidence>
<name>A0A811JUN3_9BILA</name>
<dbReference type="InterPro" id="IPR026059">
    <property type="entry name" value="Rab3GAP2"/>
</dbReference>
<evidence type="ECO:0000313" key="9">
    <source>
        <dbReference type="Proteomes" id="UP000614601"/>
    </source>
</evidence>
<organism evidence="8 9">
    <name type="scientific">Bursaphelenchus okinawaensis</name>
    <dbReference type="NCBI Taxonomy" id="465554"/>
    <lineage>
        <taxon>Eukaryota</taxon>
        <taxon>Metazoa</taxon>
        <taxon>Ecdysozoa</taxon>
        <taxon>Nematoda</taxon>
        <taxon>Chromadorea</taxon>
        <taxon>Rhabditida</taxon>
        <taxon>Tylenchina</taxon>
        <taxon>Tylenchomorpha</taxon>
        <taxon>Aphelenchoidea</taxon>
        <taxon>Aphelenchoididae</taxon>
        <taxon>Bursaphelenchus</taxon>
    </lineage>
</organism>
<evidence type="ECO:0000256" key="3">
    <source>
        <dbReference type="ARBA" id="ARBA00022468"/>
    </source>
</evidence>
<reference evidence="8" key="1">
    <citation type="submission" date="2020-09" db="EMBL/GenBank/DDBJ databases">
        <authorList>
            <person name="Kikuchi T."/>
        </authorList>
    </citation>
    <scope>NUCLEOTIDE SEQUENCE</scope>
    <source>
        <strain evidence="8">SH1</strain>
    </source>
</reference>
<gene>
    <name evidence="8" type="ORF">BOKJ2_LOCUS1709</name>
</gene>
<accession>A0A811JUN3</accession>
<protein>
    <submittedName>
        <fullName evidence="8">Uncharacterized protein</fullName>
    </submittedName>
</protein>
<evidence type="ECO:0000259" key="7">
    <source>
        <dbReference type="Pfam" id="PF14656"/>
    </source>
</evidence>
<dbReference type="GO" id="GO:0005096">
    <property type="term" value="F:GTPase activator activity"/>
    <property type="evidence" value="ECO:0007669"/>
    <property type="project" value="UniProtKB-KW"/>
</dbReference>
<dbReference type="EMBL" id="CAJFCW020000001">
    <property type="protein sequence ID" value="CAG9084075.1"/>
    <property type="molecule type" value="Genomic_DNA"/>
</dbReference>
<evidence type="ECO:0000256" key="2">
    <source>
        <dbReference type="ARBA" id="ARBA00008153"/>
    </source>
</evidence>